<dbReference type="AlphaFoldDB" id="A0AAQ3N8G1"/>
<keyword evidence="1" id="KW-0812">Transmembrane</keyword>
<keyword evidence="3" id="KW-1185">Reference proteome</keyword>
<accession>A0AAQ3N8G1</accession>
<organism evidence="2 3">
    <name type="scientific">Vigna mungo</name>
    <name type="common">Black gram</name>
    <name type="synonym">Phaseolus mungo</name>
    <dbReference type="NCBI Taxonomy" id="3915"/>
    <lineage>
        <taxon>Eukaryota</taxon>
        <taxon>Viridiplantae</taxon>
        <taxon>Streptophyta</taxon>
        <taxon>Embryophyta</taxon>
        <taxon>Tracheophyta</taxon>
        <taxon>Spermatophyta</taxon>
        <taxon>Magnoliopsida</taxon>
        <taxon>eudicotyledons</taxon>
        <taxon>Gunneridae</taxon>
        <taxon>Pentapetalae</taxon>
        <taxon>rosids</taxon>
        <taxon>fabids</taxon>
        <taxon>Fabales</taxon>
        <taxon>Fabaceae</taxon>
        <taxon>Papilionoideae</taxon>
        <taxon>50 kb inversion clade</taxon>
        <taxon>NPAAA clade</taxon>
        <taxon>indigoferoid/millettioid clade</taxon>
        <taxon>Phaseoleae</taxon>
        <taxon>Vigna</taxon>
    </lineage>
</organism>
<protein>
    <submittedName>
        <fullName evidence="2">Uncharacterized protein</fullName>
    </submittedName>
</protein>
<evidence type="ECO:0000256" key="1">
    <source>
        <dbReference type="SAM" id="Phobius"/>
    </source>
</evidence>
<reference evidence="2 3" key="1">
    <citation type="journal article" date="2023" name="Life. Sci Alliance">
        <title>Evolutionary insights into 3D genome organization and epigenetic landscape of Vigna mungo.</title>
        <authorList>
            <person name="Junaid A."/>
            <person name="Singh B."/>
            <person name="Bhatia S."/>
        </authorList>
    </citation>
    <scope>NUCLEOTIDE SEQUENCE [LARGE SCALE GENOMIC DNA]</scope>
    <source>
        <strain evidence="2">Urdbean</strain>
    </source>
</reference>
<feature type="transmembrane region" description="Helical" evidence="1">
    <location>
        <begin position="80"/>
        <end position="97"/>
    </location>
</feature>
<dbReference type="EMBL" id="CP144694">
    <property type="protein sequence ID" value="WVZ04251.1"/>
    <property type="molecule type" value="Genomic_DNA"/>
</dbReference>
<dbReference type="PANTHER" id="PTHR47346:SF1">
    <property type="entry name" value="GPI INOSITOL-DEACYLASE"/>
    <property type="match status" value="1"/>
</dbReference>
<keyword evidence="1" id="KW-0472">Membrane</keyword>
<proteinExistence type="predicted"/>
<sequence>MSLDLVANRLALGESLPWFLDAVLCIGVILHGICNSKPEFNSFFVSFAGIPIRNVRLYFIYLIAGYWSYFSGLTLAPYRVFYAMSAVGAISFSLRMWRSWNGEKREVTYSSRKHSHRH</sequence>
<gene>
    <name evidence="2" type="ORF">V8G54_025057</name>
</gene>
<keyword evidence="1" id="KW-1133">Transmembrane helix</keyword>
<dbReference type="Proteomes" id="UP001374535">
    <property type="component" value="Chromosome 7"/>
</dbReference>
<feature type="transmembrane region" description="Helical" evidence="1">
    <location>
        <begin position="55"/>
        <end position="74"/>
    </location>
</feature>
<name>A0AAQ3N8G1_VIGMU</name>
<feature type="transmembrane region" description="Helical" evidence="1">
    <location>
        <begin position="15"/>
        <end position="34"/>
    </location>
</feature>
<dbReference type="PANTHER" id="PTHR47346">
    <property type="entry name" value="HYDROLASES, ACTING ON ESTER BOND"/>
    <property type="match status" value="1"/>
</dbReference>
<evidence type="ECO:0000313" key="2">
    <source>
        <dbReference type="EMBL" id="WVZ04251.1"/>
    </source>
</evidence>
<evidence type="ECO:0000313" key="3">
    <source>
        <dbReference type="Proteomes" id="UP001374535"/>
    </source>
</evidence>